<dbReference type="Proteomes" id="UP000789901">
    <property type="component" value="Unassembled WGS sequence"/>
</dbReference>
<evidence type="ECO:0000313" key="2">
    <source>
        <dbReference type="Proteomes" id="UP000789901"/>
    </source>
</evidence>
<proteinExistence type="predicted"/>
<reference evidence="1 2" key="1">
    <citation type="submission" date="2021-06" db="EMBL/GenBank/DDBJ databases">
        <authorList>
            <person name="Kallberg Y."/>
            <person name="Tangrot J."/>
            <person name="Rosling A."/>
        </authorList>
    </citation>
    <scope>NUCLEOTIDE SEQUENCE [LARGE SCALE GENOMIC DNA]</scope>
    <source>
        <strain evidence="1 2">120-4 pot B 10/14</strain>
    </source>
</reference>
<dbReference type="EMBL" id="CAJVQB010071337">
    <property type="protein sequence ID" value="CAG8843129.1"/>
    <property type="molecule type" value="Genomic_DNA"/>
</dbReference>
<gene>
    <name evidence="1" type="ORF">GMARGA_LOCUS36373</name>
</gene>
<name>A0ABN7WXN9_GIGMA</name>
<organism evidence="1 2">
    <name type="scientific">Gigaspora margarita</name>
    <dbReference type="NCBI Taxonomy" id="4874"/>
    <lineage>
        <taxon>Eukaryota</taxon>
        <taxon>Fungi</taxon>
        <taxon>Fungi incertae sedis</taxon>
        <taxon>Mucoromycota</taxon>
        <taxon>Glomeromycotina</taxon>
        <taxon>Glomeromycetes</taxon>
        <taxon>Diversisporales</taxon>
        <taxon>Gigasporaceae</taxon>
        <taxon>Gigaspora</taxon>
    </lineage>
</organism>
<evidence type="ECO:0000313" key="1">
    <source>
        <dbReference type="EMBL" id="CAG8843129.1"/>
    </source>
</evidence>
<accession>A0ABN7WXN9</accession>
<keyword evidence="2" id="KW-1185">Reference proteome</keyword>
<protein>
    <submittedName>
        <fullName evidence="1">18604_t:CDS:1</fullName>
    </submittedName>
</protein>
<sequence>ASLNYLISLVIGNPDNAFTPGFICTLGTYSSNVEGSSSATISNLYTRIFQKRQTRFSGPLVIG</sequence>
<feature type="non-terminal residue" evidence="1">
    <location>
        <position position="1"/>
    </location>
</feature>
<comment type="caution">
    <text evidence="1">The sequence shown here is derived from an EMBL/GenBank/DDBJ whole genome shotgun (WGS) entry which is preliminary data.</text>
</comment>